<dbReference type="Proteomes" id="UP000036923">
    <property type="component" value="Unassembled WGS sequence"/>
</dbReference>
<accession>A0A0L6JJH2</accession>
<dbReference type="STRING" id="398512.Bccel_0822"/>
<feature type="transmembrane region" description="Helical" evidence="1">
    <location>
        <begin position="37"/>
        <end position="56"/>
    </location>
</feature>
<sequence length="110" mass="12623">MGVLFFLVNLFVGGVFAAATFELVCCHKSKCWHRFTFTAIMFSLFVLLANLSWLRLCHLKYNFIDVMIYLNFLSIIAKTALLSFASGVVFGLFAGLVCRLLRHKFHCFRD</sequence>
<keyword evidence="3" id="KW-1185">Reference proteome</keyword>
<comment type="caution">
    <text evidence="2">The sequence shown here is derived from an EMBL/GenBank/DDBJ whole genome shotgun (WGS) entry which is preliminary data.</text>
</comment>
<evidence type="ECO:0000313" key="3">
    <source>
        <dbReference type="Proteomes" id="UP000036923"/>
    </source>
</evidence>
<dbReference type="EMBL" id="LGTC01000001">
    <property type="protein sequence ID" value="KNY25562.1"/>
    <property type="molecule type" value="Genomic_DNA"/>
</dbReference>
<keyword evidence="1" id="KW-0812">Transmembrane</keyword>
<evidence type="ECO:0000256" key="1">
    <source>
        <dbReference type="SAM" id="Phobius"/>
    </source>
</evidence>
<organism evidence="2 3">
    <name type="scientific">Pseudobacteroides cellulosolvens ATCC 35603 = DSM 2933</name>
    <dbReference type="NCBI Taxonomy" id="398512"/>
    <lineage>
        <taxon>Bacteria</taxon>
        <taxon>Bacillati</taxon>
        <taxon>Bacillota</taxon>
        <taxon>Clostridia</taxon>
        <taxon>Eubacteriales</taxon>
        <taxon>Oscillospiraceae</taxon>
        <taxon>Pseudobacteroides</taxon>
    </lineage>
</organism>
<feature type="transmembrane region" description="Helical" evidence="1">
    <location>
        <begin position="68"/>
        <end position="101"/>
    </location>
</feature>
<gene>
    <name evidence="2" type="ORF">Bccel_0822</name>
</gene>
<name>A0A0L6JJH2_9FIRM</name>
<feature type="transmembrane region" description="Helical" evidence="1">
    <location>
        <begin position="6"/>
        <end position="25"/>
    </location>
</feature>
<keyword evidence="1" id="KW-0472">Membrane</keyword>
<evidence type="ECO:0000313" key="2">
    <source>
        <dbReference type="EMBL" id="KNY25562.1"/>
    </source>
</evidence>
<reference evidence="3" key="1">
    <citation type="submission" date="2015-07" db="EMBL/GenBank/DDBJ databases">
        <title>Near-Complete Genome Sequence of the Cellulolytic Bacterium Bacteroides (Pseudobacteroides) cellulosolvens ATCC 35603.</title>
        <authorList>
            <person name="Dassa B."/>
            <person name="Utturkar S.M."/>
            <person name="Klingeman D.M."/>
            <person name="Hurt R.A."/>
            <person name="Keller M."/>
            <person name="Xu J."/>
            <person name="Reddy Y.H.K."/>
            <person name="Borovok I."/>
            <person name="Grinberg I.R."/>
            <person name="Lamed R."/>
            <person name="Zhivin O."/>
            <person name="Bayer E.A."/>
            <person name="Brown S.D."/>
        </authorList>
    </citation>
    <scope>NUCLEOTIDE SEQUENCE [LARGE SCALE GENOMIC DNA]</scope>
    <source>
        <strain evidence="3">DSM 2933</strain>
    </source>
</reference>
<keyword evidence="1" id="KW-1133">Transmembrane helix</keyword>
<protein>
    <submittedName>
        <fullName evidence="2">Uncharacterized protein</fullName>
    </submittedName>
</protein>
<dbReference type="AlphaFoldDB" id="A0A0L6JJH2"/>
<proteinExistence type="predicted"/>